<feature type="domain" description="Replication-associated protein G2P C-terminal" evidence="2">
    <location>
        <begin position="265"/>
        <end position="334"/>
    </location>
</feature>
<evidence type="ECO:0000313" key="3">
    <source>
        <dbReference type="EMBL" id="SEO98923.1"/>
    </source>
</evidence>
<reference evidence="4" key="1">
    <citation type="submission" date="2016-10" db="EMBL/GenBank/DDBJ databases">
        <authorList>
            <person name="Varghese N."/>
            <person name="Submissions S."/>
        </authorList>
    </citation>
    <scope>NUCLEOTIDE SEQUENCE [LARGE SCALE GENOMIC DNA]</scope>
    <source>
        <strain evidence="4">Nm76</strain>
    </source>
</reference>
<gene>
    <name evidence="3" type="ORF">SAMN05216333_13117</name>
</gene>
<dbReference type="Proteomes" id="UP000198814">
    <property type="component" value="Unassembled WGS sequence"/>
</dbReference>
<evidence type="ECO:0000259" key="1">
    <source>
        <dbReference type="Pfam" id="PF05144"/>
    </source>
</evidence>
<accession>A0A1H8U7V5</accession>
<dbReference type="Pfam" id="PF05155">
    <property type="entry name" value="G2P_X_C"/>
    <property type="match status" value="1"/>
</dbReference>
<dbReference type="EMBL" id="FODO01000031">
    <property type="protein sequence ID" value="SEO98923.1"/>
    <property type="molecule type" value="Genomic_DNA"/>
</dbReference>
<dbReference type="InterPro" id="IPR022686">
    <property type="entry name" value="G2P_N"/>
</dbReference>
<keyword evidence="4" id="KW-1185">Reference proteome</keyword>
<protein>
    <submittedName>
        <fullName evidence="3">Phage replication protein CRI</fullName>
    </submittedName>
</protein>
<organism evidence="3 4">
    <name type="scientific">Nitrosomonas oligotropha</name>
    <dbReference type="NCBI Taxonomy" id="42354"/>
    <lineage>
        <taxon>Bacteria</taxon>
        <taxon>Pseudomonadati</taxon>
        <taxon>Pseudomonadota</taxon>
        <taxon>Betaproteobacteria</taxon>
        <taxon>Nitrosomonadales</taxon>
        <taxon>Nitrosomonadaceae</taxon>
        <taxon>Nitrosomonas</taxon>
    </lineage>
</organism>
<evidence type="ECO:0000259" key="2">
    <source>
        <dbReference type="Pfam" id="PF05155"/>
    </source>
</evidence>
<dbReference type="RefSeq" id="WP_090322036.1">
    <property type="nucleotide sequence ID" value="NZ_FNOE01000035.1"/>
</dbReference>
<dbReference type="InterPro" id="IPR022688">
    <property type="entry name" value="G2P_C"/>
</dbReference>
<dbReference type="STRING" id="42354.SAMN05216333_13117"/>
<evidence type="ECO:0000313" key="4">
    <source>
        <dbReference type="Proteomes" id="UP000198814"/>
    </source>
</evidence>
<sequence>MMNLIPVFVDYLTIRQVHEGGKLPVINGGRVLRIDTDGEIEYTVDTRQGLEGSFDSRVEVRCDGHQVEFSGNISRYGRQDNLFGFTFADSIQRINELLKSLDLPPFSSGKLYKFADSGWTWTGARVSRIDITCNYVTGSMIDSEALLRNMAGHHIGRQKGSLSVNGATVEYGRGSKYVYGKLYCKTTELKKHRSKKSGQHVSDEVIEFCQHLGVIREEFTLKSRFLLQNGLAYLGAITDSLLIEVYMNRTQLQRLEQVKYEDFNDLPKHIRSTYVSWKYGFPLNLNERTFYRHRKALLSYGIDISIPNNVQTMPIKVKTIELAALTAPDWYIKKYA</sequence>
<dbReference type="OrthoDB" id="6835686at2"/>
<proteinExistence type="predicted"/>
<dbReference type="Pfam" id="PF05144">
    <property type="entry name" value="Phage_CRI"/>
    <property type="match status" value="1"/>
</dbReference>
<dbReference type="GO" id="GO:0006260">
    <property type="term" value="P:DNA replication"/>
    <property type="evidence" value="ECO:0007669"/>
    <property type="project" value="InterPro"/>
</dbReference>
<name>A0A1H8U7V5_9PROT</name>
<feature type="domain" description="Replication-associated protein G2P N-terminal" evidence="1">
    <location>
        <begin position="26"/>
        <end position="235"/>
    </location>
</feature>
<dbReference type="AlphaFoldDB" id="A0A1H8U7V5"/>